<organism evidence="2 3">
    <name type="scientific">Sporothrix curviconia</name>
    <dbReference type="NCBI Taxonomy" id="1260050"/>
    <lineage>
        <taxon>Eukaryota</taxon>
        <taxon>Fungi</taxon>
        <taxon>Dikarya</taxon>
        <taxon>Ascomycota</taxon>
        <taxon>Pezizomycotina</taxon>
        <taxon>Sordariomycetes</taxon>
        <taxon>Sordariomycetidae</taxon>
        <taxon>Ophiostomatales</taxon>
        <taxon>Ophiostomataceae</taxon>
        <taxon>Sporothrix</taxon>
    </lineage>
</organism>
<dbReference type="Proteomes" id="UP001642405">
    <property type="component" value="Unassembled WGS sequence"/>
</dbReference>
<evidence type="ECO:0000256" key="1">
    <source>
        <dbReference type="SAM" id="MobiDB-lite"/>
    </source>
</evidence>
<feature type="region of interest" description="Disordered" evidence="1">
    <location>
        <begin position="240"/>
        <end position="260"/>
    </location>
</feature>
<protein>
    <submittedName>
        <fullName evidence="2">Uncharacterized protein</fullName>
    </submittedName>
</protein>
<keyword evidence="3" id="KW-1185">Reference proteome</keyword>
<evidence type="ECO:0000313" key="3">
    <source>
        <dbReference type="Proteomes" id="UP001642405"/>
    </source>
</evidence>
<reference evidence="2 3" key="1">
    <citation type="submission" date="2024-01" db="EMBL/GenBank/DDBJ databases">
        <authorList>
            <person name="Allen C."/>
            <person name="Tagirdzhanova G."/>
        </authorList>
    </citation>
    <scope>NUCLEOTIDE SEQUENCE [LARGE SCALE GENOMIC DNA]</scope>
</reference>
<sequence length="324" mass="34493">MAVVAFGPGNSWFVESPSQWKWGTLPERCLGFFTSTKPFKVAHVHNLVLGAKGSFMMTWRGQDGCNYQFNTGLPCDLEAWLDKKDSSGRLARTVADIRLALGPDNASYFVTDGKDYSWSNLPTGLHNFVESLRKPGGGFTSAPRIVALGAQGNYMMITAGHGGAWSVAAYPELDTFLDEKKVKHCNMPGMFSNVASVSLDAHDVRNFVMTYFDGGHYGYIPDELDDLVWPVLRTLPKSVPGRGSATAGGPTPQAAQHGKTSTLSSVLKLANVVLKAEANIVNAGGGGGGGGGLDFSGVSDAFTSTLQNQTWGSVSDAASSWNVQ</sequence>
<gene>
    <name evidence="2" type="ORF">SCUCBS95973_005555</name>
</gene>
<comment type="caution">
    <text evidence="2">The sequence shown here is derived from an EMBL/GenBank/DDBJ whole genome shotgun (WGS) entry which is preliminary data.</text>
</comment>
<evidence type="ECO:0000313" key="2">
    <source>
        <dbReference type="EMBL" id="CAK7224552.1"/>
    </source>
</evidence>
<name>A0ABP0BYL4_9PEZI</name>
<dbReference type="EMBL" id="CAWUHB010000030">
    <property type="protein sequence ID" value="CAK7224552.1"/>
    <property type="molecule type" value="Genomic_DNA"/>
</dbReference>
<accession>A0ABP0BYL4</accession>
<proteinExistence type="predicted"/>